<gene>
    <name evidence="1" type="ORF">B0T11DRAFT_63446</name>
</gene>
<protein>
    <submittedName>
        <fullName evidence="1">Uncharacterized protein</fullName>
    </submittedName>
</protein>
<accession>A0A8K0X7W3</accession>
<reference evidence="1" key="1">
    <citation type="journal article" date="2021" name="Nat. Commun.">
        <title>Genetic determinants of endophytism in the Arabidopsis root mycobiome.</title>
        <authorList>
            <person name="Mesny F."/>
            <person name="Miyauchi S."/>
            <person name="Thiergart T."/>
            <person name="Pickel B."/>
            <person name="Atanasova L."/>
            <person name="Karlsson M."/>
            <person name="Huettel B."/>
            <person name="Barry K.W."/>
            <person name="Haridas S."/>
            <person name="Chen C."/>
            <person name="Bauer D."/>
            <person name="Andreopoulos W."/>
            <person name="Pangilinan J."/>
            <person name="LaButti K."/>
            <person name="Riley R."/>
            <person name="Lipzen A."/>
            <person name="Clum A."/>
            <person name="Drula E."/>
            <person name="Henrissat B."/>
            <person name="Kohler A."/>
            <person name="Grigoriev I.V."/>
            <person name="Martin F.M."/>
            <person name="Hacquard S."/>
        </authorList>
    </citation>
    <scope>NUCLEOTIDE SEQUENCE</scope>
    <source>
        <strain evidence="1">MPI-CAGE-AT-0016</strain>
    </source>
</reference>
<dbReference type="PROSITE" id="PS51257">
    <property type="entry name" value="PROKAR_LIPOPROTEIN"/>
    <property type="match status" value="1"/>
</dbReference>
<evidence type="ECO:0000313" key="1">
    <source>
        <dbReference type="EMBL" id="KAH7368356.1"/>
    </source>
</evidence>
<comment type="caution">
    <text evidence="1">The sequence shown here is derived from an EMBL/GenBank/DDBJ whole genome shotgun (WGS) entry which is preliminary data.</text>
</comment>
<dbReference type="Proteomes" id="UP000813385">
    <property type="component" value="Unassembled WGS sequence"/>
</dbReference>
<sequence>MEKTESAVPSICSWTGLGCVKFGGCSGCSSAGSQRTAPSQHRALEAWPPPRAVLKLSLAGGKQCFAIQSRFLDGAPSGSFPVRSLPLTFHSEGMITGGPFFRFFLPRLRSVVQGIVVDSLVRLGPPPGQRTMPFSLADRLPLPCPLLPLANPDASLLAVGLASQPRCRGPCPCWAQGGAPGELLRTRPLTRPAPQPLKSHLPLSLERFDSTRSAWRRPGLEL</sequence>
<organism evidence="1 2">
    <name type="scientific">Plectosphaerella cucumerina</name>
    <dbReference type="NCBI Taxonomy" id="40658"/>
    <lineage>
        <taxon>Eukaryota</taxon>
        <taxon>Fungi</taxon>
        <taxon>Dikarya</taxon>
        <taxon>Ascomycota</taxon>
        <taxon>Pezizomycotina</taxon>
        <taxon>Sordariomycetes</taxon>
        <taxon>Hypocreomycetidae</taxon>
        <taxon>Glomerellales</taxon>
        <taxon>Plectosphaerellaceae</taxon>
        <taxon>Plectosphaerella</taxon>
    </lineage>
</organism>
<dbReference type="AlphaFoldDB" id="A0A8K0X7W3"/>
<dbReference type="EMBL" id="JAGPXD010000002">
    <property type="protein sequence ID" value="KAH7368356.1"/>
    <property type="molecule type" value="Genomic_DNA"/>
</dbReference>
<name>A0A8K0X7W3_9PEZI</name>
<evidence type="ECO:0000313" key="2">
    <source>
        <dbReference type="Proteomes" id="UP000813385"/>
    </source>
</evidence>
<proteinExistence type="predicted"/>
<keyword evidence="2" id="KW-1185">Reference proteome</keyword>